<dbReference type="InterPro" id="IPR042098">
    <property type="entry name" value="TauD-like_sf"/>
</dbReference>
<evidence type="ECO:0000256" key="6">
    <source>
        <dbReference type="SAM" id="MobiDB-lite"/>
    </source>
</evidence>
<dbReference type="EMBL" id="MU864433">
    <property type="protein sequence ID" value="KAK4186045.1"/>
    <property type="molecule type" value="Genomic_DNA"/>
</dbReference>
<evidence type="ECO:0000313" key="8">
    <source>
        <dbReference type="EMBL" id="KAK4186045.1"/>
    </source>
</evidence>
<gene>
    <name evidence="8" type="ORF">QBC35DRAFT_286044</name>
</gene>
<comment type="similarity">
    <text evidence="1">Belongs to the TfdA dioxygenase family.</text>
</comment>
<protein>
    <submittedName>
        <fullName evidence="8">Alpha-ketoglutarate-dependent 2,4-dichlorophenoxyacetate dioxygenase</fullName>
    </submittedName>
</protein>
<organism evidence="8 9">
    <name type="scientific">Podospora australis</name>
    <dbReference type="NCBI Taxonomy" id="1536484"/>
    <lineage>
        <taxon>Eukaryota</taxon>
        <taxon>Fungi</taxon>
        <taxon>Dikarya</taxon>
        <taxon>Ascomycota</taxon>
        <taxon>Pezizomycotina</taxon>
        <taxon>Sordariomycetes</taxon>
        <taxon>Sordariomycetidae</taxon>
        <taxon>Sordariales</taxon>
        <taxon>Podosporaceae</taxon>
        <taxon>Podospora</taxon>
    </lineage>
</organism>
<evidence type="ECO:0000256" key="1">
    <source>
        <dbReference type="ARBA" id="ARBA00005896"/>
    </source>
</evidence>
<dbReference type="InterPro" id="IPR051178">
    <property type="entry name" value="TfdA_dioxygenase"/>
</dbReference>
<dbReference type="GO" id="GO:0051213">
    <property type="term" value="F:dioxygenase activity"/>
    <property type="evidence" value="ECO:0007669"/>
    <property type="project" value="UniProtKB-KW"/>
</dbReference>
<dbReference type="AlphaFoldDB" id="A0AAN6WQ35"/>
<evidence type="ECO:0000313" key="9">
    <source>
        <dbReference type="Proteomes" id="UP001302126"/>
    </source>
</evidence>
<keyword evidence="9" id="KW-1185">Reference proteome</keyword>
<dbReference type="GO" id="GO:0046872">
    <property type="term" value="F:metal ion binding"/>
    <property type="evidence" value="ECO:0007669"/>
    <property type="project" value="UniProtKB-KW"/>
</dbReference>
<proteinExistence type="inferred from homology"/>
<name>A0AAN6WQ35_9PEZI</name>
<evidence type="ECO:0000256" key="3">
    <source>
        <dbReference type="ARBA" id="ARBA00022964"/>
    </source>
</evidence>
<reference evidence="8" key="1">
    <citation type="journal article" date="2023" name="Mol. Phylogenet. Evol.">
        <title>Genome-scale phylogeny and comparative genomics of the fungal order Sordariales.</title>
        <authorList>
            <person name="Hensen N."/>
            <person name="Bonometti L."/>
            <person name="Westerberg I."/>
            <person name="Brannstrom I.O."/>
            <person name="Guillou S."/>
            <person name="Cros-Aarteil S."/>
            <person name="Calhoun S."/>
            <person name="Haridas S."/>
            <person name="Kuo A."/>
            <person name="Mondo S."/>
            <person name="Pangilinan J."/>
            <person name="Riley R."/>
            <person name="LaButti K."/>
            <person name="Andreopoulos B."/>
            <person name="Lipzen A."/>
            <person name="Chen C."/>
            <person name="Yan M."/>
            <person name="Daum C."/>
            <person name="Ng V."/>
            <person name="Clum A."/>
            <person name="Steindorff A."/>
            <person name="Ohm R.A."/>
            <person name="Martin F."/>
            <person name="Silar P."/>
            <person name="Natvig D.O."/>
            <person name="Lalanne C."/>
            <person name="Gautier V."/>
            <person name="Ament-Velasquez S.L."/>
            <person name="Kruys A."/>
            <person name="Hutchinson M.I."/>
            <person name="Powell A.J."/>
            <person name="Barry K."/>
            <person name="Miller A.N."/>
            <person name="Grigoriev I.V."/>
            <person name="Debuchy R."/>
            <person name="Gladieux P."/>
            <person name="Hiltunen Thoren M."/>
            <person name="Johannesson H."/>
        </authorList>
    </citation>
    <scope>NUCLEOTIDE SEQUENCE</scope>
    <source>
        <strain evidence="8">PSN309</strain>
    </source>
</reference>
<accession>A0AAN6WQ35</accession>
<reference evidence="8" key="2">
    <citation type="submission" date="2023-05" db="EMBL/GenBank/DDBJ databases">
        <authorList>
            <consortium name="Lawrence Berkeley National Laboratory"/>
            <person name="Steindorff A."/>
            <person name="Hensen N."/>
            <person name="Bonometti L."/>
            <person name="Westerberg I."/>
            <person name="Brannstrom I.O."/>
            <person name="Guillou S."/>
            <person name="Cros-Aarteil S."/>
            <person name="Calhoun S."/>
            <person name="Haridas S."/>
            <person name="Kuo A."/>
            <person name="Mondo S."/>
            <person name="Pangilinan J."/>
            <person name="Riley R."/>
            <person name="Labutti K."/>
            <person name="Andreopoulos B."/>
            <person name="Lipzen A."/>
            <person name="Chen C."/>
            <person name="Yanf M."/>
            <person name="Daum C."/>
            <person name="Ng V."/>
            <person name="Clum A."/>
            <person name="Ohm R."/>
            <person name="Martin F."/>
            <person name="Silar P."/>
            <person name="Natvig D."/>
            <person name="Lalanne C."/>
            <person name="Gautier V."/>
            <person name="Ament-Velasquez S.L."/>
            <person name="Kruys A."/>
            <person name="Hutchinson M.I."/>
            <person name="Powell A.J."/>
            <person name="Barry K."/>
            <person name="Miller A.N."/>
            <person name="Grigoriev I.V."/>
            <person name="Debuchy R."/>
            <person name="Gladieux P."/>
            <person name="Thoren M.H."/>
            <person name="Johannesson H."/>
        </authorList>
    </citation>
    <scope>NUCLEOTIDE SEQUENCE</scope>
    <source>
        <strain evidence="8">PSN309</strain>
    </source>
</reference>
<feature type="region of interest" description="Disordered" evidence="6">
    <location>
        <begin position="308"/>
        <end position="331"/>
    </location>
</feature>
<dbReference type="Gene3D" id="3.60.130.10">
    <property type="entry name" value="Clavaminate synthase-like"/>
    <property type="match status" value="1"/>
</dbReference>
<evidence type="ECO:0000256" key="4">
    <source>
        <dbReference type="ARBA" id="ARBA00023002"/>
    </source>
</evidence>
<dbReference type="PANTHER" id="PTHR43779">
    <property type="entry name" value="DIOXYGENASE RV0097-RELATED"/>
    <property type="match status" value="1"/>
</dbReference>
<keyword evidence="4" id="KW-0560">Oxidoreductase</keyword>
<keyword evidence="3 8" id="KW-0223">Dioxygenase</keyword>
<comment type="caution">
    <text evidence="8">The sequence shown here is derived from an EMBL/GenBank/DDBJ whole genome shotgun (WGS) entry which is preliminary data.</text>
</comment>
<dbReference type="InterPro" id="IPR003819">
    <property type="entry name" value="TauD/TfdA-like"/>
</dbReference>
<feature type="domain" description="TauD/TfdA-like" evidence="7">
    <location>
        <begin position="16"/>
        <end position="301"/>
    </location>
</feature>
<evidence type="ECO:0000256" key="5">
    <source>
        <dbReference type="ARBA" id="ARBA00023004"/>
    </source>
</evidence>
<keyword evidence="2" id="KW-0479">Metal-binding</keyword>
<sequence length="331" mass="37041">MAAKLTQETPYKTITVTELRPDFGAEVSGVSFDNTSDEQLQELLAVLAKYGFCVMRSTTLTDETHVTFSRLFGDLDDTRRFQSHFGAKPRMPYFELFDAGNFDAAGNIVPADSPRAHANRGNTLFHADSSFNPRRSSFSLLRAVAIPPRETGGNTEFADNRRAFDELPEDTKEKLLKSELVGAHCLAQSRKLGSPEFFKGIYPSLAPMSKHKIVQTHEPSGRKTLYVGAHLHHIEGEGVDEKSSGELVEYLRRHIGQEKYVVSVAWENPGDLIIWDNRAVVHRAGRWEGEGKYARDLRRTTVHDDGSEAWGLNPVGTPMPTLESWQKRPTA</sequence>
<dbReference type="SUPFAM" id="SSF51197">
    <property type="entry name" value="Clavaminate synthase-like"/>
    <property type="match status" value="1"/>
</dbReference>
<evidence type="ECO:0000256" key="2">
    <source>
        <dbReference type="ARBA" id="ARBA00022723"/>
    </source>
</evidence>
<dbReference type="Proteomes" id="UP001302126">
    <property type="component" value="Unassembled WGS sequence"/>
</dbReference>
<dbReference type="Pfam" id="PF02668">
    <property type="entry name" value="TauD"/>
    <property type="match status" value="1"/>
</dbReference>
<evidence type="ECO:0000259" key="7">
    <source>
        <dbReference type="Pfam" id="PF02668"/>
    </source>
</evidence>
<dbReference type="PANTHER" id="PTHR43779:SF3">
    <property type="entry name" value="(3R)-3-[(CARBOXYMETHYL)AMINO]FATTY ACID OXYGENASE_DECARBOXYLASE"/>
    <property type="match status" value="1"/>
</dbReference>
<keyword evidence="5" id="KW-0408">Iron</keyword>